<feature type="compositionally biased region" description="Pro residues" evidence="1">
    <location>
        <begin position="330"/>
        <end position="339"/>
    </location>
</feature>
<feature type="compositionally biased region" description="Low complexity" evidence="1">
    <location>
        <begin position="369"/>
        <end position="393"/>
    </location>
</feature>
<dbReference type="AlphaFoldDB" id="A0A261QXX8"/>
<evidence type="ECO:0000256" key="2">
    <source>
        <dbReference type="SAM" id="Phobius"/>
    </source>
</evidence>
<feature type="compositionally biased region" description="Low complexity" evidence="1">
    <location>
        <begin position="267"/>
        <end position="281"/>
    </location>
</feature>
<feature type="compositionally biased region" description="Low complexity" evidence="1">
    <location>
        <begin position="340"/>
        <end position="351"/>
    </location>
</feature>
<accession>A0A261QXX8</accession>
<gene>
    <name evidence="3" type="ORF">CAL19_15545</name>
</gene>
<name>A0A261QXX8_9BORD</name>
<dbReference type="InterPro" id="IPR011009">
    <property type="entry name" value="Kinase-like_dom_sf"/>
</dbReference>
<keyword evidence="4" id="KW-1185">Reference proteome</keyword>
<evidence type="ECO:0000313" key="4">
    <source>
        <dbReference type="Proteomes" id="UP000216947"/>
    </source>
</evidence>
<feature type="transmembrane region" description="Helical" evidence="2">
    <location>
        <begin position="216"/>
        <end position="236"/>
    </location>
</feature>
<keyword evidence="2" id="KW-0472">Membrane</keyword>
<organism evidence="3 4">
    <name type="scientific">Bordetella genomosp. 7</name>
    <dbReference type="NCBI Taxonomy" id="1416805"/>
    <lineage>
        <taxon>Bacteria</taxon>
        <taxon>Pseudomonadati</taxon>
        <taxon>Pseudomonadota</taxon>
        <taxon>Betaproteobacteria</taxon>
        <taxon>Burkholderiales</taxon>
        <taxon>Alcaligenaceae</taxon>
        <taxon>Bordetella</taxon>
    </lineage>
</organism>
<protein>
    <submittedName>
        <fullName evidence="3">Uncharacterized protein</fullName>
    </submittedName>
</protein>
<proteinExistence type="predicted"/>
<dbReference type="EMBL" id="NEVK01000007">
    <property type="protein sequence ID" value="OZI17242.1"/>
    <property type="molecule type" value="Genomic_DNA"/>
</dbReference>
<sequence>MPRRDTAGAGHRPLSAIAAAASGGVPQARILRVLADVAGPLADWHAQGHVHGAVAMSTIGLDSSGRAHLLAPPLAPAADAEGAVRIRGYAAFEQYTDDPERPCGPWTDVYALSAVAHALVVGAPPPDALARCVKDAYVPLQGRDVGAYDAGFLQAIDRGLSMTHGARPADMQACAQAFGFALAQPVPPEPQAAPVEPEPDLPPVAAPPRAVAGPRVPLLVMLGVLAAVALAVYLWLRPGAPGSQSAGRAASPVEPAPEPAPVPAPPALADLNAPRSSAPQGQGAGGSPAPEGSVDAEGAPSGSASSDGLVRGADGVLAPPSPDGSATPAGPGPANPDPALPGDGDAPGVAGTTQPPSADEAAAAPGGVSDPAGGASDATGATTAPDAPGADGTVDPAQTEGEEPGDTAAGEPTADDAEPVEPVQAAVPVRVHVRPWGEVMVDGRSRGISPPLTQLTLPPGRHRITIRNPAAPEYNTTIEVKPGGAASISHVFE</sequence>
<evidence type="ECO:0000313" key="3">
    <source>
        <dbReference type="EMBL" id="OZI17242.1"/>
    </source>
</evidence>
<feature type="region of interest" description="Disordered" evidence="1">
    <location>
        <begin position="241"/>
        <end position="421"/>
    </location>
</feature>
<dbReference type="SUPFAM" id="SSF56112">
    <property type="entry name" value="Protein kinase-like (PK-like)"/>
    <property type="match status" value="1"/>
</dbReference>
<reference evidence="4" key="1">
    <citation type="submission" date="2017-05" db="EMBL/GenBank/DDBJ databases">
        <title>Complete and WGS of Bordetella genogroups.</title>
        <authorList>
            <person name="Spilker T."/>
            <person name="Lipuma J."/>
        </authorList>
    </citation>
    <scope>NUCLEOTIDE SEQUENCE [LARGE SCALE GENOMIC DNA]</scope>
    <source>
        <strain evidence="4">AU18089</strain>
    </source>
</reference>
<feature type="compositionally biased region" description="Pro residues" evidence="1">
    <location>
        <begin position="254"/>
        <end position="266"/>
    </location>
</feature>
<comment type="caution">
    <text evidence="3">The sequence shown here is derived from an EMBL/GenBank/DDBJ whole genome shotgun (WGS) entry which is preliminary data.</text>
</comment>
<keyword evidence="2" id="KW-1133">Transmembrane helix</keyword>
<evidence type="ECO:0000256" key="1">
    <source>
        <dbReference type="SAM" id="MobiDB-lite"/>
    </source>
</evidence>
<dbReference type="Gene3D" id="1.10.510.10">
    <property type="entry name" value="Transferase(Phosphotransferase) domain 1"/>
    <property type="match status" value="1"/>
</dbReference>
<dbReference type="Proteomes" id="UP000216947">
    <property type="component" value="Unassembled WGS sequence"/>
</dbReference>
<keyword evidence="2" id="KW-0812">Transmembrane</keyword>